<dbReference type="PANTHER" id="PTHR31973:SF187">
    <property type="entry name" value="MUTATOR TRANSPOSASE MUDRA PROTEIN"/>
    <property type="match status" value="1"/>
</dbReference>
<protein>
    <submittedName>
        <fullName evidence="2">Uncharacterized protein</fullName>
    </submittedName>
</protein>
<dbReference type="OrthoDB" id="785835at2759"/>
<accession>A0A7J7NRB1</accession>
<feature type="region of interest" description="Disordered" evidence="1">
    <location>
        <begin position="214"/>
        <end position="249"/>
    </location>
</feature>
<evidence type="ECO:0000313" key="3">
    <source>
        <dbReference type="Proteomes" id="UP000541444"/>
    </source>
</evidence>
<reference evidence="2 3" key="1">
    <citation type="journal article" date="2020" name="IScience">
        <title>Genome Sequencing of the Endangered Kingdonia uniflora (Circaeasteraceae, Ranunculales) Reveals Potential Mechanisms of Evolutionary Specialization.</title>
        <authorList>
            <person name="Sun Y."/>
            <person name="Deng T."/>
            <person name="Zhang A."/>
            <person name="Moore M.J."/>
            <person name="Landis J.B."/>
            <person name="Lin N."/>
            <person name="Zhang H."/>
            <person name="Zhang X."/>
            <person name="Huang J."/>
            <person name="Zhang X."/>
            <person name="Sun H."/>
            <person name="Wang H."/>
        </authorList>
    </citation>
    <scope>NUCLEOTIDE SEQUENCE [LARGE SCALE GENOMIC DNA]</scope>
    <source>
        <strain evidence="2">TB1705</strain>
        <tissue evidence="2">Leaf</tissue>
    </source>
</reference>
<sequence length="249" mass="28648">MIVKKGSHLEYTCEGDIEDKNKLANVLWVANYCEDRLRNIKLFRPIDVFTTIRRKFGIDLSYWTSWNAWTICMEKTVGSFDEGYFKMPSLTIELLTTNLGSIIGCSKDDATLQWTGTMVMFKASYDSWLRGCRPVLGLNGCFLKAKYGGVCLSIIRLDGNNVCILVWLRKASWKKYCSEYHWVSTYVKTYVSTIYSVADETIWVKPPMEFRPPSLLRPTGRPRKSRRKGEDELTNGSARRCGKCGHWAQ</sequence>
<comment type="caution">
    <text evidence="2">The sequence shown here is derived from an EMBL/GenBank/DDBJ whole genome shotgun (WGS) entry which is preliminary data.</text>
</comment>
<evidence type="ECO:0000256" key="1">
    <source>
        <dbReference type="SAM" id="MobiDB-lite"/>
    </source>
</evidence>
<dbReference type="PANTHER" id="PTHR31973">
    <property type="entry name" value="POLYPROTEIN, PUTATIVE-RELATED"/>
    <property type="match status" value="1"/>
</dbReference>
<name>A0A7J7NRB1_9MAGN</name>
<keyword evidence="3" id="KW-1185">Reference proteome</keyword>
<dbReference type="EMBL" id="JACGCM010000628">
    <property type="protein sequence ID" value="KAF6169633.1"/>
    <property type="molecule type" value="Genomic_DNA"/>
</dbReference>
<evidence type="ECO:0000313" key="2">
    <source>
        <dbReference type="EMBL" id="KAF6169633.1"/>
    </source>
</evidence>
<organism evidence="2 3">
    <name type="scientific">Kingdonia uniflora</name>
    <dbReference type="NCBI Taxonomy" id="39325"/>
    <lineage>
        <taxon>Eukaryota</taxon>
        <taxon>Viridiplantae</taxon>
        <taxon>Streptophyta</taxon>
        <taxon>Embryophyta</taxon>
        <taxon>Tracheophyta</taxon>
        <taxon>Spermatophyta</taxon>
        <taxon>Magnoliopsida</taxon>
        <taxon>Ranunculales</taxon>
        <taxon>Circaeasteraceae</taxon>
        <taxon>Kingdonia</taxon>
    </lineage>
</organism>
<gene>
    <name evidence="2" type="ORF">GIB67_004025</name>
</gene>
<dbReference type="Proteomes" id="UP000541444">
    <property type="component" value="Unassembled WGS sequence"/>
</dbReference>
<proteinExistence type="predicted"/>
<dbReference type="AlphaFoldDB" id="A0A7J7NRB1"/>